<accession>A0ABW3DFA8</accession>
<dbReference type="Proteomes" id="UP001597120">
    <property type="component" value="Unassembled WGS sequence"/>
</dbReference>
<dbReference type="PANTHER" id="PTHR33545">
    <property type="entry name" value="UPF0750 MEMBRANE PROTEIN YITT-RELATED"/>
    <property type="match status" value="1"/>
</dbReference>
<evidence type="ECO:0000256" key="3">
    <source>
        <dbReference type="ARBA" id="ARBA00022692"/>
    </source>
</evidence>
<evidence type="ECO:0000256" key="4">
    <source>
        <dbReference type="ARBA" id="ARBA00022989"/>
    </source>
</evidence>
<reference evidence="8" key="1">
    <citation type="journal article" date="2019" name="Int. J. Syst. Evol. Microbiol.">
        <title>The Global Catalogue of Microorganisms (GCM) 10K type strain sequencing project: providing services to taxonomists for standard genome sequencing and annotation.</title>
        <authorList>
            <consortium name="The Broad Institute Genomics Platform"/>
            <consortium name="The Broad Institute Genome Sequencing Center for Infectious Disease"/>
            <person name="Wu L."/>
            <person name="Ma J."/>
        </authorList>
    </citation>
    <scope>NUCLEOTIDE SEQUENCE [LARGE SCALE GENOMIC DNA]</scope>
    <source>
        <strain evidence="8">CCUG 57263</strain>
    </source>
</reference>
<feature type="transmembrane region" description="Helical" evidence="6">
    <location>
        <begin position="172"/>
        <end position="191"/>
    </location>
</feature>
<name>A0ABW3DFA8_9BACL</name>
<dbReference type="InterPro" id="IPR051461">
    <property type="entry name" value="UPF0750_membrane"/>
</dbReference>
<evidence type="ECO:0000256" key="5">
    <source>
        <dbReference type="ARBA" id="ARBA00023136"/>
    </source>
</evidence>
<proteinExistence type="predicted"/>
<evidence type="ECO:0000313" key="8">
    <source>
        <dbReference type="Proteomes" id="UP001597120"/>
    </source>
</evidence>
<comment type="caution">
    <text evidence="7">The sequence shown here is derived from an EMBL/GenBank/DDBJ whole genome shotgun (WGS) entry which is preliminary data.</text>
</comment>
<keyword evidence="2" id="KW-1003">Cell membrane</keyword>
<protein>
    <submittedName>
        <fullName evidence="7">YitT family protein</fullName>
    </submittedName>
</protein>
<keyword evidence="8" id="KW-1185">Reference proteome</keyword>
<evidence type="ECO:0000256" key="2">
    <source>
        <dbReference type="ARBA" id="ARBA00022475"/>
    </source>
</evidence>
<gene>
    <name evidence="7" type="ORF">ACFQ03_20895</name>
</gene>
<feature type="transmembrane region" description="Helical" evidence="6">
    <location>
        <begin position="103"/>
        <end position="124"/>
    </location>
</feature>
<feature type="transmembrane region" description="Helical" evidence="6">
    <location>
        <begin position="72"/>
        <end position="91"/>
    </location>
</feature>
<feature type="transmembrane region" description="Helical" evidence="6">
    <location>
        <begin position="33"/>
        <end position="65"/>
    </location>
</feature>
<dbReference type="RefSeq" id="WP_379290743.1">
    <property type="nucleotide sequence ID" value="NZ_JBHTIU010000085.1"/>
</dbReference>
<comment type="subcellular location">
    <subcellularLocation>
        <location evidence="1">Cell membrane</location>
        <topology evidence="1">Multi-pass membrane protein</topology>
    </subcellularLocation>
</comment>
<dbReference type="PANTHER" id="PTHR33545:SF5">
    <property type="entry name" value="UPF0750 MEMBRANE PROTEIN YITT"/>
    <property type="match status" value="1"/>
</dbReference>
<dbReference type="Pfam" id="PF02588">
    <property type="entry name" value="YitT_membrane"/>
    <property type="match status" value="1"/>
</dbReference>
<sequence>MLSFQKLAAILTGSLLIAAGTHCFLVPNQILDGGVLGIALIVNYLFGAPIGLAMILCSIPLFILAWYYQRSYFYSSLHGLLLSSLIMDLATPLQHRMANYLDITPVGSSILGGFVVGTGIGIMLKYETSTGGTDLLAQFVAKGLMINVGVIIFVLDGIVISLGGILVSAETFFLSMLTIATGGLATGLCTMKNNDRE</sequence>
<dbReference type="InterPro" id="IPR003740">
    <property type="entry name" value="YitT"/>
</dbReference>
<keyword evidence="4 6" id="KW-1133">Transmembrane helix</keyword>
<organism evidence="7 8">
    <name type="scientific">Paenibacillus residui</name>
    <dbReference type="NCBI Taxonomy" id="629724"/>
    <lineage>
        <taxon>Bacteria</taxon>
        <taxon>Bacillati</taxon>
        <taxon>Bacillota</taxon>
        <taxon>Bacilli</taxon>
        <taxon>Bacillales</taxon>
        <taxon>Paenibacillaceae</taxon>
        <taxon>Paenibacillus</taxon>
    </lineage>
</organism>
<evidence type="ECO:0000313" key="7">
    <source>
        <dbReference type="EMBL" id="MFD0871601.1"/>
    </source>
</evidence>
<evidence type="ECO:0000256" key="6">
    <source>
        <dbReference type="SAM" id="Phobius"/>
    </source>
</evidence>
<keyword evidence="3 6" id="KW-0812">Transmembrane</keyword>
<dbReference type="EMBL" id="JBHTIU010000085">
    <property type="protein sequence ID" value="MFD0871601.1"/>
    <property type="molecule type" value="Genomic_DNA"/>
</dbReference>
<keyword evidence="5 6" id="KW-0472">Membrane</keyword>
<feature type="transmembrane region" description="Helical" evidence="6">
    <location>
        <begin position="144"/>
        <end position="166"/>
    </location>
</feature>
<evidence type="ECO:0000256" key="1">
    <source>
        <dbReference type="ARBA" id="ARBA00004651"/>
    </source>
</evidence>